<evidence type="ECO:0000313" key="13">
    <source>
        <dbReference type="Proteomes" id="UP000284767"/>
    </source>
</evidence>
<evidence type="ECO:0000313" key="15">
    <source>
        <dbReference type="Proteomes" id="UP000644192"/>
    </source>
</evidence>
<dbReference type="Proteomes" id="UP000433532">
    <property type="component" value="Unassembled WGS sequence"/>
</dbReference>
<accession>A0A0C7CU03</accession>
<comment type="similarity">
    <text evidence="1">Belongs to the sigma-70 factor family. ECF subfamily.</text>
</comment>
<dbReference type="CDD" id="cd06171">
    <property type="entry name" value="Sigma70_r4"/>
    <property type="match status" value="1"/>
</dbReference>
<evidence type="ECO:0000259" key="6">
    <source>
        <dbReference type="Pfam" id="PF04542"/>
    </source>
</evidence>
<dbReference type="InterPro" id="IPR013325">
    <property type="entry name" value="RNA_pol_sigma_r2"/>
</dbReference>
<dbReference type="AlphaFoldDB" id="A0A0C7CU03"/>
<dbReference type="PANTHER" id="PTHR43133">
    <property type="entry name" value="RNA POLYMERASE ECF-TYPE SIGMA FACTO"/>
    <property type="match status" value="1"/>
</dbReference>
<dbReference type="InterPro" id="IPR013324">
    <property type="entry name" value="RNA_pol_sigma_r3/r4-like"/>
</dbReference>
<evidence type="ECO:0000256" key="1">
    <source>
        <dbReference type="ARBA" id="ARBA00010641"/>
    </source>
</evidence>
<dbReference type="Gene3D" id="1.10.1740.10">
    <property type="match status" value="1"/>
</dbReference>
<evidence type="ECO:0000256" key="4">
    <source>
        <dbReference type="ARBA" id="ARBA00023163"/>
    </source>
</evidence>
<feature type="region of interest" description="Disordered" evidence="5">
    <location>
        <begin position="78"/>
        <end position="98"/>
    </location>
</feature>
<organism evidence="9 15">
    <name type="scientific">Pseudomonas aeruginosa</name>
    <dbReference type="NCBI Taxonomy" id="287"/>
    <lineage>
        <taxon>Bacteria</taxon>
        <taxon>Pseudomonadati</taxon>
        <taxon>Pseudomonadota</taxon>
        <taxon>Gammaproteobacteria</taxon>
        <taxon>Pseudomonadales</taxon>
        <taxon>Pseudomonadaceae</taxon>
        <taxon>Pseudomonas</taxon>
    </lineage>
</organism>
<dbReference type="SUPFAM" id="SSF88946">
    <property type="entry name" value="Sigma2 domain of RNA polymerase sigma factors"/>
    <property type="match status" value="1"/>
</dbReference>
<dbReference type="NCBIfam" id="TIGR02937">
    <property type="entry name" value="sigma70-ECF"/>
    <property type="match status" value="1"/>
</dbReference>
<proteinExistence type="inferred from homology"/>
<dbReference type="Proteomes" id="UP000284767">
    <property type="component" value="Unassembled WGS sequence"/>
</dbReference>
<dbReference type="PANTHER" id="PTHR43133:SF63">
    <property type="entry name" value="RNA POLYMERASE SIGMA FACTOR FECI-RELATED"/>
    <property type="match status" value="1"/>
</dbReference>
<evidence type="ECO:0000259" key="7">
    <source>
        <dbReference type="Pfam" id="PF08281"/>
    </source>
</evidence>
<keyword evidence="3" id="KW-0731">Sigma factor</keyword>
<dbReference type="Pfam" id="PF04542">
    <property type="entry name" value="Sigma70_r2"/>
    <property type="match status" value="1"/>
</dbReference>
<reference evidence="11 13" key="3">
    <citation type="submission" date="2019-01" db="EMBL/GenBank/DDBJ databases">
        <title>The Pseudomonas aeruginosa pan-genome provides new insights on its population structure, horizontal gene transfer and pathogenicity.</title>
        <authorList>
            <person name="Freschi L."/>
            <person name="Vincent A.T."/>
            <person name="Jeukens J."/>
            <person name="Emond-Rheault J.-G."/>
            <person name="Kukavica-Ibrulj I."/>
            <person name="Dupont M.-J."/>
            <person name="Charette S.J."/>
            <person name="Boyle B."/>
            <person name="Levesque R.C."/>
        </authorList>
    </citation>
    <scope>NUCLEOTIDE SEQUENCE [LARGE SCALE GENOMIC DNA]</scope>
    <source>
        <strain evidence="11 13">PA-W36</strain>
    </source>
</reference>
<dbReference type="InterPro" id="IPR007627">
    <property type="entry name" value="RNA_pol_sigma70_r2"/>
</dbReference>
<dbReference type="EMBL" id="NSNE01000014">
    <property type="protein sequence ID" value="RPM10976.1"/>
    <property type="molecule type" value="Genomic_DNA"/>
</dbReference>
<evidence type="ECO:0000313" key="12">
    <source>
        <dbReference type="Proteomes" id="UP000253594"/>
    </source>
</evidence>
<dbReference type="Proteomes" id="UP000253594">
    <property type="component" value="Unassembled WGS sequence"/>
</dbReference>
<evidence type="ECO:0000313" key="8">
    <source>
        <dbReference type="EMBL" id="MUI36010.1"/>
    </source>
</evidence>
<gene>
    <name evidence="10" type="ORF">DT376_19325</name>
    <name evidence="8" type="ORF">GNQ48_13410</name>
    <name evidence="9" type="ORF">GUL26_03035</name>
    <name evidence="11" type="ORF">IPC1295_21965</name>
</gene>
<comment type="caution">
    <text evidence="9">The sequence shown here is derived from an EMBL/GenBank/DDBJ whole genome shotgun (WGS) entry which is preliminary data.</text>
</comment>
<dbReference type="GO" id="GO:0006352">
    <property type="term" value="P:DNA-templated transcription initiation"/>
    <property type="evidence" value="ECO:0007669"/>
    <property type="project" value="InterPro"/>
</dbReference>
<dbReference type="RefSeq" id="WP_003107536.1">
    <property type="nucleotide sequence ID" value="NZ_AP014651.1"/>
</dbReference>
<evidence type="ECO:0000256" key="3">
    <source>
        <dbReference type="ARBA" id="ARBA00023082"/>
    </source>
</evidence>
<dbReference type="InterPro" id="IPR036388">
    <property type="entry name" value="WH-like_DNA-bd_sf"/>
</dbReference>
<dbReference type="Proteomes" id="UP000644192">
    <property type="component" value="Unassembled WGS sequence"/>
</dbReference>
<dbReference type="InterPro" id="IPR039425">
    <property type="entry name" value="RNA_pol_sigma-70-like"/>
</dbReference>
<evidence type="ECO:0000313" key="11">
    <source>
        <dbReference type="EMBL" id="RPM10976.1"/>
    </source>
</evidence>
<dbReference type="GO" id="GO:0003677">
    <property type="term" value="F:DNA binding"/>
    <property type="evidence" value="ECO:0007669"/>
    <property type="project" value="InterPro"/>
</dbReference>
<reference evidence="11 13" key="1">
    <citation type="submission" date="2017-08" db="EMBL/GenBank/DDBJ databases">
        <authorList>
            <person name="Feschi L."/>
            <person name="Jeukens J."/>
            <person name="Emond-Rheault J.-G."/>
            <person name="Kukavica-Ibrulj I."/>
            <person name="Boyle B."/>
            <person name="Levesque R.C."/>
        </authorList>
    </citation>
    <scope>NUCLEOTIDE SEQUENCE [LARGE SCALE GENOMIC DNA]</scope>
    <source>
        <strain evidence="11 13">PA-W36</strain>
    </source>
</reference>
<dbReference type="InterPro" id="IPR014284">
    <property type="entry name" value="RNA_pol_sigma-70_dom"/>
</dbReference>
<reference evidence="9" key="5">
    <citation type="submission" date="2020-01" db="EMBL/GenBank/DDBJ databases">
        <title>Bacteria Cultured from War Wounds Associated with the Conflict in Eastern Ukraine.</title>
        <authorList>
            <person name="Snesrud E."/>
            <person name="Galac M.R."/>
            <person name="Mc Gann P."/>
            <person name="Valentine K."/>
            <person name="Viacheslav K."/>
        </authorList>
    </citation>
    <scope>NUCLEOTIDE SEQUENCE</scope>
    <source>
        <strain evidence="9">VNMU148</strain>
    </source>
</reference>
<protein>
    <submittedName>
        <fullName evidence="9 10">RNA polymerase sigma factor</fullName>
    </submittedName>
</protein>
<reference evidence="10 12" key="2">
    <citation type="submission" date="2018-07" db="EMBL/GenBank/DDBJ databases">
        <title>Mechanisms of high-level aminoglycoside resistance among Gram-negative pathogens in Brazil.</title>
        <authorList>
            <person name="Ballaben A.S."/>
            <person name="Darini A.L.C."/>
            <person name="Doi Y."/>
        </authorList>
    </citation>
    <scope>NUCLEOTIDE SEQUENCE [LARGE SCALE GENOMIC DNA]</scope>
    <source>
        <strain evidence="10 12">B2-305</strain>
    </source>
</reference>
<feature type="domain" description="RNA polymerase sigma-70 region 2" evidence="6">
    <location>
        <begin position="13"/>
        <end position="80"/>
    </location>
</feature>
<dbReference type="EMBL" id="WXZT01000001">
    <property type="protein sequence ID" value="MZZ11217.1"/>
    <property type="molecule type" value="Genomic_DNA"/>
</dbReference>
<evidence type="ECO:0000313" key="9">
    <source>
        <dbReference type="EMBL" id="MZZ11217.1"/>
    </source>
</evidence>
<feature type="domain" description="RNA polymerase sigma factor 70 region 4 type 2" evidence="7">
    <location>
        <begin position="111"/>
        <end position="162"/>
    </location>
</feature>
<dbReference type="InterPro" id="IPR013249">
    <property type="entry name" value="RNA_pol_sigma70_r4_t2"/>
</dbReference>
<dbReference type="Gene3D" id="1.10.10.10">
    <property type="entry name" value="Winged helix-like DNA-binding domain superfamily/Winged helix DNA-binding domain"/>
    <property type="match status" value="1"/>
</dbReference>
<keyword evidence="4" id="KW-0804">Transcription</keyword>
<dbReference type="Pfam" id="PF08281">
    <property type="entry name" value="Sigma70_r4_2"/>
    <property type="match status" value="1"/>
</dbReference>
<dbReference type="EMBL" id="QORE01000669">
    <property type="protein sequence ID" value="RCI73256.1"/>
    <property type="molecule type" value="Genomic_DNA"/>
</dbReference>
<dbReference type="GO" id="GO:0016987">
    <property type="term" value="F:sigma factor activity"/>
    <property type="evidence" value="ECO:0007669"/>
    <property type="project" value="UniProtKB-KW"/>
</dbReference>
<reference evidence="8 14" key="4">
    <citation type="submission" date="2019-11" db="EMBL/GenBank/DDBJ databases">
        <title>Genomes of ocular Pseudomonas aeruginosa isolates.</title>
        <authorList>
            <person name="Khan M."/>
            <person name="Rice S.A."/>
            <person name="Willcox M.D.P."/>
            <person name="Stapleton F."/>
        </authorList>
    </citation>
    <scope>NUCLEOTIDE SEQUENCE [LARGE SCALE GENOMIC DNA]</scope>
    <source>
        <strain evidence="8 14">PA221</strain>
    </source>
</reference>
<name>A0A0C7CU03_PSEAI</name>
<sequence length="171" mass="19794">MDAPLAEQDLKALFLRHARQLQSYLLRKTRDPHLAADLAQESFLRLAEQRHKEPIEHVDAYLYRTAHNLTIDHYRQERRRRTETRPNDDLAGFVADQPGPEESAVDADALARLREIVAELPPRTREIFRLNRLEGLTHAEVARRLEISDSSVQKHLARALAHVMQALEDSR</sequence>
<keyword evidence="2" id="KW-0805">Transcription regulation</keyword>
<evidence type="ECO:0000256" key="5">
    <source>
        <dbReference type="SAM" id="MobiDB-lite"/>
    </source>
</evidence>
<dbReference type="EMBL" id="WOAD01000009">
    <property type="protein sequence ID" value="MUI36010.1"/>
    <property type="molecule type" value="Genomic_DNA"/>
</dbReference>
<dbReference type="SUPFAM" id="SSF88659">
    <property type="entry name" value="Sigma3 and sigma4 domains of RNA polymerase sigma factors"/>
    <property type="match status" value="1"/>
</dbReference>
<evidence type="ECO:0000313" key="10">
    <source>
        <dbReference type="EMBL" id="RCI73256.1"/>
    </source>
</evidence>
<evidence type="ECO:0000313" key="14">
    <source>
        <dbReference type="Proteomes" id="UP000433532"/>
    </source>
</evidence>
<evidence type="ECO:0000256" key="2">
    <source>
        <dbReference type="ARBA" id="ARBA00023015"/>
    </source>
</evidence>